<gene>
    <name evidence="3" type="ORF">QBC32DRAFT_385163</name>
</gene>
<feature type="region of interest" description="Disordered" evidence="2">
    <location>
        <begin position="1"/>
        <end position="184"/>
    </location>
</feature>
<evidence type="ECO:0000313" key="4">
    <source>
        <dbReference type="Proteomes" id="UP001303222"/>
    </source>
</evidence>
<dbReference type="AlphaFoldDB" id="A0AAN6NY23"/>
<dbReference type="EMBL" id="MU859093">
    <property type="protein sequence ID" value="KAK3954187.1"/>
    <property type="molecule type" value="Genomic_DNA"/>
</dbReference>
<comment type="caution">
    <text evidence="3">The sequence shown here is derived from an EMBL/GenBank/DDBJ whole genome shotgun (WGS) entry which is preliminary data.</text>
</comment>
<feature type="compositionally biased region" description="Basic and acidic residues" evidence="2">
    <location>
        <begin position="297"/>
        <end position="332"/>
    </location>
</feature>
<keyword evidence="4" id="KW-1185">Reference proteome</keyword>
<proteinExistence type="predicted"/>
<feature type="compositionally biased region" description="Basic and acidic residues" evidence="2">
    <location>
        <begin position="230"/>
        <end position="246"/>
    </location>
</feature>
<feature type="compositionally biased region" description="Gly residues" evidence="2">
    <location>
        <begin position="52"/>
        <end position="61"/>
    </location>
</feature>
<dbReference type="Proteomes" id="UP001303222">
    <property type="component" value="Unassembled WGS sequence"/>
</dbReference>
<reference evidence="3" key="1">
    <citation type="journal article" date="2023" name="Mol. Phylogenet. Evol.">
        <title>Genome-scale phylogeny and comparative genomics of the fungal order Sordariales.</title>
        <authorList>
            <person name="Hensen N."/>
            <person name="Bonometti L."/>
            <person name="Westerberg I."/>
            <person name="Brannstrom I.O."/>
            <person name="Guillou S."/>
            <person name="Cros-Aarteil S."/>
            <person name="Calhoun S."/>
            <person name="Haridas S."/>
            <person name="Kuo A."/>
            <person name="Mondo S."/>
            <person name="Pangilinan J."/>
            <person name="Riley R."/>
            <person name="LaButti K."/>
            <person name="Andreopoulos B."/>
            <person name="Lipzen A."/>
            <person name="Chen C."/>
            <person name="Yan M."/>
            <person name="Daum C."/>
            <person name="Ng V."/>
            <person name="Clum A."/>
            <person name="Steindorff A."/>
            <person name="Ohm R.A."/>
            <person name="Martin F."/>
            <person name="Silar P."/>
            <person name="Natvig D.O."/>
            <person name="Lalanne C."/>
            <person name="Gautier V."/>
            <person name="Ament-Velasquez S.L."/>
            <person name="Kruys A."/>
            <person name="Hutchinson M.I."/>
            <person name="Powell A.J."/>
            <person name="Barry K."/>
            <person name="Miller A.N."/>
            <person name="Grigoriev I.V."/>
            <person name="Debuchy R."/>
            <person name="Gladieux P."/>
            <person name="Hiltunen Thoren M."/>
            <person name="Johannesson H."/>
        </authorList>
    </citation>
    <scope>NUCLEOTIDE SEQUENCE</scope>
    <source>
        <strain evidence="3">CBS 626.80</strain>
    </source>
</reference>
<feature type="compositionally biased region" description="Basic residues" evidence="2">
    <location>
        <begin position="17"/>
        <end position="27"/>
    </location>
</feature>
<feature type="compositionally biased region" description="Polar residues" evidence="2">
    <location>
        <begin position="77"/>
        <end position="95"/>
    </location>
</feature>
<protein>
    <submittedName>
        <fullName evidence="3">Uncharacterized protein</fullName>
    </submittedName>
</protein>
<keyword evidence="1" id="KW-0175">Coiled coil</keyword>
<feature type="coiled-coil region" evidence="1">
    <location>
        <begin position="396"/>
        <end position="434"/>
    </location>
</feature>
<organism evidence="3 4">
    <name type="scientific">Pseudoneurospora amorphoporcata</name>
    <dbReference type="NCBI Taxonomy" id="241081"/>
    <lineage>
        <taxon>Eukaryota</taxon>
        <taxon>Fungi</taxon>
        <taxon>Dikarya</taxon>
        <taxon>Ascomycota</taxon>
        <taxon>Pezizomycotina</taxon>
        <taxon>Sordariomycetes</taxon>
        <taxon>Sordariomycetidae</taxon>
        <taxon>Sordariales</taxon>
        <taxon>Sordariaceae</taxon>
        <taxon>Pseudoneurospora</taxon>
    </lineage>
</organism>
<feature type="compositionally biased region" description="Polar residues" evidence="2">
    <location>
        <begin position="111"/>
        <end position="125"/>
    </location>
</feature>
<evidence type="ECO:0000313" key="3">
    <source>
        <dbReference type="EMBL" id="KAK3954187.1"/>
    </source>
</evidence>
<name>A0AAN6NY23_9PEZI</name>
<feature type="region of interest" description="Disordered" evidence="2">
    <location>
        <begin position="223"/>
        <end position="337"/>
    </location>
</feature>
<feature type="compositionally biased region" description="Gly residues" evidence="2">
    <location>
        <begin position="29"/>
        <end position="39"/>
    </location>
</feature>
<accession>A0AAN6NY23</accession>
<evidence type="ECO:0000256" key="1">
    <source>
        <dbReference type="SAM" id="Coils"/>
    </source>
</evidence>
<feature type="non-terminal residue" evidence="3">
    <location>
        <position position="551"/>
    </location>
</feature>
<feature type="compositionally biased region" description="Polar residues" evidence="2">
    <location>
        <begin position="144"/>
        <end position="154"/>
    </location>
</feature>
<evidence type="ECO:0000256" key="2">
    <source>
        <dbReference type="SAM" id="MobiDB-lite"/>
    </source>
</evidence>
<reference evidence="3" key="2">
    <citation type="submission" date="2023-06" db="EMBL/GenBank/DDBJ databases">
        <authorList>
            <consortium name="Lawrence Berkeley National Laboratory"/>
            <person name="Mondo S.J."/>
            <person name="Hensen N."/>
            <person name="Bonometti L."/>
            <person name="Westerberg I."/>
            <person name="Brannstrom I.O."/>
            <person name="Guillou S."/>
            <person name="Cros-Aarteil S."/>
            <person name="Calhoun S."/>
            <person name="Haridas S."/>
            <person name="Kuo A."/>
            <person name="Pangilinan J."/>
            <person name="Riley R."/>
            <person name="Labutti K."/>
            <person name="Andreopoulos B."/>
            <person name="Lipzen A."/>
            <person name="Chen C."/>
            <person name="Yanf M."/>
            <person name="Daum C."/>
            <person name="Ng V."/>
            <person name="Clum A."/>
            <person name="Steindorff A."/>
            <person name="Ohm R."/>
            <person name="Martin F."/>
            <person name="Silar P."/>
            <person name="Natvig D."/>
            <person name="Lalanne C."/>
            <person name="Gautier V."/>
            <person name="Ament-Velasquez S.L."/>
            <person name="Kruys A."/>
            <person name="Hutchinson M.I."/>
            <person name="Powell A.J."/>
            <person name="Barry K."/>
            <person name="Miller A.N."/>
            <person name="Grigoriev I.V."/>
            <person name="Debuchy R."/>
            <person name="Gladieux P."/>
            <person name="Thoren M.H."/>
            <person name="Johannesson H."/>
        </authorList>
    </citation>
    <scope>NUCLEOTIDE SEQUENCE</scope>
    <source>
        <strain evidence="3">CBS 626.80</strain>
    </source>
</reference>
<sequence length="551" mass="58338">MTPLEEARAFQAEATKGRNRQKGRPSARGRGGAGRGRGGLPSTPPRSPSARGGRGGGGHGGSLLQRATSRAVAQPVPVTQEQSGLPSTPSFTPQKNKPRPHAIPIVPPPSANSGLTLSVSSSGIETSIHARQAAPKDTAPASGPNMSQAPATRASSSIEESSHSAGPMAHQWQPRLHTVKARGGRRLRMSRFATKEEDDEVWAFWNDDKPVPVGQVLSAATCRTQSEPSIADKKTKDEIKAKKEPAKLVMASSPVSTAKALSSLAPTLAKALAHPRSGKSGPKNGVNLPLDNSSTTADHKDTPEKEGKVQSKAEAEKSRGKGEAEMTTHDKSSSSVGVLGCKINVDRKAHAKLKEGMEPKKEANAVIKPSDEVNVEVSGEPAPVDSKTPNAQELERVALLLEREKLEQQLAREIEEEEAALAEMAKQIAIKKANAKRLMKARAAKLDVTQSATPVLTENTPAMVNEGGFDNHTSVLQNTGGLSCHTNVDQLLTGTLPNTASNSMDDLMDLDFNPATMQYVPHSTLISPLGFSNGHSSFGNGLQKAEEEEEL</sequence>